<dbReference type="InterPro" id="IPR051674">
    <property type="entry name" value="Malate_Decarboxylase"/>
</dbReference>
<dbReference type="PANTHER" id="PTHR43237">
    <property type="entry name" value="NADP-DEPENDENT MALIC ENZYME"/>
    <property type="match status" value="1"/>
</dbReference>
<evidence type="ECO:0000313" key="7">
    <source>
        <dbReference type="EMBL" id="CBX28521.1"/>
    </source>
</evidence>
<dbReference type="SMART" id="SM01274">
    <property type="entry name" value="malic"/>
    <property type="match status" value="2"/>
</dbReference>
<dbReference type="InterPro" id="IPR045213">
    <property type="entry name" value="Malic_NAD-bd_bact_type"/>
</dbReference>
<evidence type="ECO:0008006" key="8">
    <source>
        <dbReference type="Google" id="ProtNLM"/>
    </source>
</evidence>
<evidence type="ECO:0000259" key="6">
    <source>
        <dbReference type="SMART" id="SM01274"/>
    </source>
</evidence>
<evidence type="ECO:0000256" key="4">
    <source>
        <dbReference type="ARBA" id="ARBA00023002"/>
    </source>
</evidence>
<evidence type="ECO:0000256" key="1">
    <source>
        <dbReference type="ARBA" id="ARBA00001936"/>
    </source>
</evidence>
<dbReference type="InterPro" id="IPR012302">
    <property type="entry name" value="Malic_NAD-bd"/>
</dbReference>
<feature type="domain" description="Malic enzyme NAD-binding" evidence="5">
    <location>
        <begin position="169"/>
        <end position="389"/>
    </location>
</feature>
<dbReference type="SUPFAM" id="SSF51735">
    <property type="entry name" value="NAD(P)-binding Rossmann-fold domains"/>
    <property type="match status" value="2"/>
</dbReference>
<dbReference type="Gene3D" id="3.40.50.10380">
    <property type="entry name" value="Malic enzyme, N-terminal domain"/>
    <property type="match status" value="2"/>
</dbReference>
<dbReference type="SUPFAM" id="SSF53223">
    <property type="entry name" value="Aminoacid dehydrogenase-like, N-terminal domain"/>
    <property type="match status" value="2"/>
</dbReference>
<feature type="domain" description="Malic enzyme N-terminal" evidence="6">
    <location>
        <begin position="20"/>
        <end position="153"/>
    </location>
</feature>
<dbReference type="GO" id="GO:0004470">
    <property type="term" value="F:malic enzyme activity"/>
    <property type="evidence" value="ECO:0007669"/>
    <property type="project" value="InterPro"/>
</dbReference>
<evidence type="ECO:0000259" key="5">
    <source>
        <dbReference type="SMART" id="SM00919"/>
    </source>
</evidence>
<protein>
    <recommendedName>
        <fullName evidence="8">NADP-dependent malic enzyme</fullName>
    </recommendedName>
</protein>
<dbReference type="InterPro" id="IPR037062">
    <property type="entry name" value="Malic_N_dom_sf"/>
</dbReference>
<dbReference type="Pfam" id="PF00390">
    <property type="entry name" value="malic"/>
    <property type="match status" value="2"/>
</dbReference>
<dbReference type="EMBL" id="FR695868">
    <property type="protein sequence ID" value="CBX28521.1"/>
    <property type="molecule type" value="Genomic_DNA"/>
</dbReference>
<dbReference type="Pfam" id="PF03949">
    <property type="entry name" value="Malic_M"/>
    <property type="match status" value="2"/>
</dbReference>
<dbReference type="GO" id="GO:0016616">
    <property type="term" value="F:oxidoreductase activity, acting on the CH-OH group of donors, NAD or NADP as acceptor"/>
    <property type="evidence" value="ECO:0007669"/>
    <property type="project" value="InterPro"/>
</dbReference>
<gene>
    <name evidence="7" type="ORF">N47_G38450</name>
</gene>
<dbReference type="PANTHER" id="PTHR43237:SF4">
    <property type="entry name" value="NADP-DEPENDENT MALIC ENZYME"/>
    <property type="match status" value="1"/>
</dbReference>
<dbReference type="Gene3D" id="3.40.50.720">
    <property type="entry name" value="NAD(P)-binding Rossmann-like Domain"/>
    <property type="match status" value="2"/>
</dbReference>
<name>E1YD77_9BACT</name>
<keyword evidence="3" id="KW-0479">Metal-binding</keyword>
<dbReference type="SMART" id="SM00919">
    <property type="entry name" value="Malic_M"/>
    <property type="match status" value="2"/>
</dbReference>
<comment type="cofactor">
    <cofactor evidence="2">
        <name>Mg(2+)</name>
        <dbReference type="ChEBI" id="CHEBI:18420"/>
    </cofactor>
</comment>
<comment type="cofactor">
    <cofactor evidence="1">
        <name>Mn(2+)</name>
        <dbReference type="ChEBI" id="CHEBI:29035"/>
    </cofactor>
</comment>
<dbReference type="GO" id="GO:0046872">
    <property type="term" value="F:metal ion binding"/>
    <property type="evidence" value="ECO:0007669"/>
    <property type="project" value="UniProtKB-KW"/>
</dbReference>
<dbReference type="PROSITE" id="PS00331">
    <property type="entry name" value="MALIC_ENZYMES"/>
    <property type="match status" value="1"/>
</dbReference>
<proteinExistence type="predicted"/>
<organism evidence="7">
    <name type="scientific">uncultured Desulfobacterium sp</name>
    <dbReference type="NCBI Taxonomy" id="201089"/>
    <lineage>
        <taxon>Bacteria</taxon>
        <taxon>Pseudomonadati</taxon>
        <taxon>Thermodesulfobacteriota</taxon>
        <taxon>Desulfobacteria</taxon>
        <taxon>Desulfobacterales</taxon>
        <taxon>Desulfobacteriaceae</taxon>
        <taxon>Desulfobacterium</taxon>
        <taxon>environmental samples</taxon>
    </lineage>
</organism>
<dbReference type="AlphaFoldDB" id="E1YD77"/>
<evidence type="ECO:0000256" key="2">
    <source>
        <dbReference type="ARBA" id="ARBA00001946"/>
    </source>
</evidence>
<dbReference type="InterPro" id="IPR036291">
    <property type="entry name" value="NAD(P)-bd_dom_sf"/>
</dbReference>
<accession>E1YD77</accession>
<dbReference type="InterPro" id="IPR015884">
    <property type="entry name" value="Malic_enzyme_CS"/>
</dbReference>
<dbReference type="InterPro" id="IPR046346">
    <property type="entry name" value="Aminoacid_DH-like_N_sf"/>
</dbReference>
<dbReference type="FunFam" id="3.40.50.720:FF:000095">
    <property type="entry name" value="NADP-dependent malic enzyme"/>
    <property type="match status" value="1"/>
</dbReference>
<feature type="domain" description="Malic enzyme N-terminal" evidence="6">
    <location>
        <begin position="440"/>
        <end position="574"/>
    </location>
</feature>
<feature type="domain" description="Malic enzyme NAD-binding" evidence="5">
    <location>
        <begin position="586"/>
        <end position="810"/>
    </location>
</feature>
<reference evidence="7" key="1">
    <citation type="journal article" date="2011" name="Environ. Microbiol.">
        <title>Genomic insights into the metabolic potential of the polycyclic aromatic hydrocarbon degrading sulfate-reducing Deltaproteobacterium N47.</title>
        <authorList>
            <person name="Bergmann F."/>
            <person name="Selesi D."/>
            <person name="Weinmaier T."/>
            <person name="Tischler P."/>
            <person name="Rattei T."/>
            <person name="Meckenstock R.U."/>
        </authorList>
    </citation>
    <scope>NUCLEOTIDE SEQUENCE</scope>
</reference>
<keyword evidence="4" id="KW-0560">Oxidoreductase</keyword>
<dbReference type="GO" id="GO:0051287">
    <property type="term" value="F:NAD binding"/>
    <property type="evidence" value="ECO:0007669"/>
    <property type="project" value="InterPro"/>
</dbReference>
<dbReference type="CDD" id="cd05311">
    <property type="entry name" value="NAD_bind_2_malic_enz"/>
    <property type="match status" value="2"/>
</dbReference>
<sequence>MPDKITNQEAQALAYRKRYRGVIGVSPKIPIKDSKILSLVYTPGVASSCLEIAKDPVQSYLLSCRGNTVGILTDGSGLFRLGHAGPEAALPVMEGKSVIFKTFAGVDALPICIRTKDPYEFIETALALTPTFGAFCLEDIASPQSFTITDHLERGADIPVFNNHGLGVAIPVLAALINSMKVVGKDIINARVVINGAGMAGLASAELLVKAGIKQVIVCDRDGALYKYRLKGMSWAKWEIVKCTNPDNFTGTLGQALKNADVFIGLSSGNVLSGDMIKSMAKDPIVFALSTPHPEIMPEKARDAGAKVMVFNRADFPNQSDVAMIFPGFFRGILETRASNVNSTMALSAAQALADCVSPEELNPERVMPKIFDFRVAPKIAEAVAKAAIQTGEAKGDVDPALISDMTRRYVYEGQWPIDPPDTKKKSIAEESLEFHRRYRGVLQIRSKIAIKDNYILGQFYMPPFAEVPARLIRENPELIYDYTAKGNLVAIVTDGSAVLGLGNIGPQAAMPVMEGKAILFQTFAGVEAFPICLCTQDADQIVEIVKRMSPTFGGINLEDISAPRCFYIERRLKEEMDIPVFHDDQHGTAIIVTAALLNSLKISGKKAEEVKVVINGAGAAAIAVCKLIMEIGIKHIILCDKNGAIYKGRLEGMNWMKDEMAEQTNSEKIKGDLAKAVIGSDIFIGLSVAGALTKEMISTMAIDPIIFALANPTPEIYPDEAKEAGALIVATGRSDFPNQVNNSLIFPGVFRGALDVRARIINEEMKIAAARTVAGLVSDKELNPEFIIPKGMDFNVPPAVAVAVARAAMESGVARIQVDPEKIAQRTYTLIYEGESGYHLDGP</sequence>
<dbReference type="InterPro" id="IPR012301">
    <property type="entry name" value="Malic_N_dom"/>
</dbReference>
<evidence type="ECO:0000256" key="3">
    <source>
        <dbReference type="ARBA" id="ARBA00022723"/>
    </source>
</evidence>